<dbReference type="CDD" id="cd03255">
    <property type="entry name" value="ABC_MJ0796_LolCDE_FtsE"/>
    <property type="match status" value="1"/>
</dbReference>
<gene>
    <name evidence="3" type="ORF">KDB89_00545</name>
</gene>
<protein>
    <submittedName>
        <fullName evidence="3">ABC transporter ATP-binding protein</fullName>
    </submittedName>
</protein>
<dbReference type="InterPro" id="IPR017911">
    <property type="entry name" value="MacB-like_ATP-bd"/>
</dbReference>
<accession>A0ABX8SMP6</accession>
<dbReference type="PROSITE" id="PS50893">
    <property type="entry name" value="ABC_TRANSPORTER_2"/>
    <property type="match status" value="1"/>
</dbReference>
<keyword evidence="3" id="KW-0547">Nucleotide-binding</keyword>
<name>A0ABX8SMP6_9ACTN</name>
<evidence type="ECO:0000313" key="3">
    <source>
        <dbReference type="EMBL" id="QXT64224.1"/>
    </source>
</evidence>
<dbReference type="InterPro" id="IPR003593">
    <property type="entry name" value="AAA+_ATPase"/>
</dbReference>
<keyword evidence="3" id="KW-0067">ATP-binding</keyword>
<dbReference type="PANTHER" id="PTHR24220">
    <property type="entry name" value="IMPORT ATP-BINDING PROTEIN"/>
    <property type="match status" value="1"/>
</dbReference>
<dbReference type="InterPro" id="IPR003439">
    <property type="entry name" value="ABC_transporter-like_ATP-bd"/>
</dbReference>
<evidence type="ECO:0000256" key="1">
    <source>
        <dbReference type="ARBA" id="ARBA00022448"/>
    </source>
</evidence>
<dbReference type="InterPro" id="IPR017871">
    <property type="entry name" value="ABC_transporter-like_CS"/>
</dbReference>
<dbReference type="Pfam" id="PF00005">
    <property type="entry name" value="ABC_tran"/>
    <property type="match status" value="1"/>
</dbReference>
<evidence type="ECO:0000313" key="4">
    <source>
        <dbReference type="Proteomes" id="UP000824504"/>
    </source>
</evidence>
<reference evidence="3 4" key="1">
    <citation type="submission" date="2021-07" db="EMBL/GenBank/DDBJ databases">
        <title>complete genome sequencing of Tessaracoccus sp.J1M15.</title>
        <authorList>
            <person name="Bae J.-W."/>
            <person name="Kim D.-y."/>
        </authorList>
    </citation>
    <scope>NUCLEOTIDE SEQUENCE [LARGE SCALE GENOMIC DNA]</scope>
    <source>
        <strain evidence="3 4">J1M15</strain>
    </source>
</reference>
<dbReference type="SMART" id="SM00382">
    <property type="entry name" value="AAA"/>
    <property type="match status" value="1"/>
</dbReference>
<dbReference type="EMBL" id="CP079216">
    <property type="protein sequence ID" value="QXT64224.1"/>
    <property type="molecule type" value="Genomic_DNA"/>
</dbReference>
<dbReference type="Proteomes" id="UP000824504">
    <property type="component" value="Chromosome"/>
</dbReference>
<dbReference type="GO" id="GO:0005524">
    <property type="term" value="F:ATP binding"/>
    <property type="evidence" value="ECO:0007669"/>
    <property type="project" value="UniProtKB-KW"/>
</dbReference>
<dbReference type="InterPro" id="IPR015854">
    <property type="entry name" value="ABC_transpr_LolD-like"/>
</dbReference>
<organism evidence="3 4">
    <name type="scientific">Tessaracoccus palaemonis</name>
    <dbReference type="NCBI Taxonomy" id="2829499"/>
    <lineage>
        <taxon>Bacteria</taxon>
        <taxon>Bacillati</taxon>
        <taxon>Actinomycetota</taxon>
        <taxon>Actinomycetes</taxon>
        <taxon>Propionibacteriales</taxon>
        <taxon>Propionibacteriaceae</taxon>
        <taxon>Tessaracoccus</taxon>
    </lineage>
</organism>
<sequence length="227" mass="23702">MSSGAAIEVGGARRTFQSGIETIRAVDGVDLRVEVGTMTCLYGASGSGKTTLLNLIAGLDIADQGTVRVAGRDLSGTSEAERARIRLHHIGVVFQENNLVHEFTALENVVVPLLARGASLSEARDEAADQLARVGIAELADRLPREMSGGQRQRVGIARALAGGREVLVADEPTGALDSANSGALFELVASLCHDVGVAAVVATHDPLGRDRADVVWTMVDGQLDPT</sequence>
<keyword evidence="4" id="KW-1185">Reference proteome</keyword>
<evidence type="ECO:0000259" key="2">
    <source>
        <dbReference type="PROSITE" id="PS50893"/>
    </source>
</evidence>
<keyword evidence="1" id="KW-0813">Transport</keyword>
<proteinExistence type="predicted"/>
<dbReference type="PROSITE" id="PS00211">
    <property type="entry name" value="ABC_TRANSPORTER_1"/>
    <property type="match status" value="1"/>
</dbReference>
<feature type="domain" description="ABC transporter" evidence="2">
    <location>
        <begin position="7"/>
        <end position="227"/>
    </location>
</feature>